<proteinExistence type="inferred from homology"/>
<dbReference type="RefSeq" id="WP_169382384.1">
    <property type="nucleotide sequence ID" value="NZ_JAAXLA010000029.1"/>
</dbReference>
<accession>A0ABX1SFI4</accession>
<feature type="compositionally biased region" description="Low complexity" evidence="7">
    <location>
        <begin position="527"/>
        <end position="538"/>
    </location>
</feature>
<dbReference type="EMBL" id="JAAXLA010000029">
    <property type="protein sequence ID" value="NMH98938.1"/>
    <property type="molecule type" value="Genomic_DNA"/>
</dbReference>
<reference evidence="8 9" key="1">
    <citation type="submission" date="2020-04" db="EMBL/GenBank/DDBJ databases">
        <authorList>
            <person name="Klaysubun C."/>
            <person name="Duangmal K."/>
            <person name="Lipun K."/>
        </authorList>
    </citation>
    <scope>NUCLEOTIDE SEQUENCE [LARGE SCALE GENOMIC DNA]</scope>
    <source>
        <strain evidence="8 9">K10HN5</strain>
    </source>
</reference>
<evidence type="ECO:0000256" key="3">
    <source>
        <dbReference type="ARBA" id="ARBA00022840"/>
    </source>
</evidence>
<sequence>MGYQLGIDLGTTYTAAAVCRASDRHWVEPEVVTLGTRTATVPSVLFVAPDGAVVVGEAAERRALTDPDRVVREFKRRIGDPTPVVVAGRAWAPEELSARLVRWVVDRVAEREGGPAARIAVTHPASWGAHKKELLAAALAGQGLAVTFLAEPQAAALHYAAAERVEPGSTIAVYDLGGGTFDAAVVRKDAGFGLLGRPEGLERLGGVDFDEVVFDHVRDGLPEAFEGLDEADAAVLAGVARVRRECTEAKEALSADTEVSVPVLLPGSRGAVRLHRSEFEQMIRPQVEETVAALRRAVASAGLTPEGLSAVLLVGGSSRIPLVAQLVSEQLGRPVAVDADPKNAIAKGAALAVSPKPTASWPEVSVAPVAAAAPAAAGMAGTALAAPPAVGAPEVTTPAPGFPAQHYPTTVGLWNASPRPPGALFEPAVPAERDTALLPPSGPQPGRPPMYHLPQPDWDYDNEPPAKRRPVGLLVGAGGALAAAAVLIAALTWPTSTSSTPTSEVSTGGSVATTRAEAPTVTPNLAPAPADAAGPVVARTGSGNGNRTSAGNASGHGGATVGPGTGGVPGGAVPAPVGGPPASTGAAPAPAPVPGGTAPGAGAPQSGGAAPPASGGSTTPSGGAAPPASGGSTTPSGGAAPPANGGTPPAGGGTTGSGSPPQAPSGGGNSAEGGSAATPVAAPPTASGGGSAISPA</sequence>
<comment type="similarity">
    <text evidence="1 6">Belongs to the heat shock protein 70 family.</text>
</comment>
<dbReference type="Gene3D" id="3.90.640.10">
    <property type="entry name" value="Actin, Chain A, domain 4"/>
    <property type="match status" value="1"/>
</dbReference>
<keyword evidence="5" id="KW-0143">Chaperone</keyword>
<evidence type="ECO:0000313" key="9">
    <source>
        <dbReference type="Proteomes" id="UP000820669"/>
    </source>
</evidence>
<keyword evidence="9" id="KW-1185">Reference proteome</keyword>
<gene>
    <name evidence="8" type="ORF">HF526_16720</name>
</gene>
<feature type="compositionally biased region" description="Low complexity" evidence="7">
    <location>
        <begin position="495"/>
        <end position="511"/>
    </location>
</feature>
<feature type="compositionally biased region" description="Low complexity" evidence="7">
    <location>
        <begin position="672"/>
        <end position="686"/>
    </location>
</feature>
<evidence type="ECO:0000313" key="8">
    <source>
        <dbReference type="EMBL" id="NMH98938.1"/>
    </source>
</evidence>
<dbReference type="InterPro" id="IPR018181">
    <property type="entry name" value="Heat_shock_70_CS"/>
</dbReference>
<evidence type="ECO:0000256" key="1">
    <source>
        <dbReference type="ARBA" id="ARBA00007381"/>
    </source>
</evidence>
<feature type="compositionally biased region" description="Gly residues" evidence="7">
    <location>
        <begin position="554"/>
        <end position="570"/>
    </location>
</feature>
<evidence type="ECO:0000256" key="5">
    <source>
        <dbReference type="ARBA" id="ARBA00023186"/>
    </source>
</evidence>
<dbReference type="PRINTS" id="PR00301">
    <property type="entry name" value="HEATSHOCK70"/>
</dbReference>
<feature type="compositionally biased region" description="Gly residues" evidence="7">
    <location>
        <begin position="687"/>
        <end position="696"/>
    </location>
</feature>
<dbReference type="SUPFAM" id="SSF53067">
    <property type="entry name" value="Actin-like ATPase domain"/>
    <property type="match status" value="2"/>
</dbReference>
<dbReference type="InterPro" id="IPR043129">
    <property type="entry name" value="ATPase_NBD"/>
</dbReference>
<protein>
    <submittedName>
        <fullName evidence="8">Hsp70 family protein</fullName>
    </submittedName>
</protein>
<feature type="compositionally biased region" description="Low complexity" evidence="7">
    <location>
        <begin position="571"/>
        <end position="647"/>
    </location>
</feature>
<dbReference type="PANTHER" id="PTHR19375">
    <property type="entry name" value="HEAT SHOCK PROTEIN 70KDA"/>
    <property type="match status" value="1"/>
</dbReference>
<evidence type="ECO:0000256" key="2">
    <source>
        <dbReference type="ARBA" id="ARBA00022741"/>
    </source>
</evidence>
<comment type="caution">
    <text evidence="8">The sequence shown here is derived from an EMBL/GenBank/DDBJ whole genome shotgun (WGS) entry which is preliminary data.</text>
</comment>
<keyword evidence="3 6" id="KW-0067">ATP-binding</keyword>
<dbReference type="Gene3D" id="3.30.420.40">
    <property type="match status" value="2"/>
</dbReference>
<organism evidence="8 9">
    <name type="scientific">Pseudonocardia acidicola</name>
    <dbReference type="NCBI Taxonomy" id="2724939"/>
    <lineage>
        <taxon>Bacteria</taxon>
        <taxon>Bacillati</taxon>
        <taxon>Actinomycetota</taxon>
        <taxon>Actinomycetes</taxon>
        <taxon>Pseudonocardiales</taxon>
        <taxon>Pseudonocardiaceae</taxon>
        <taxon>Pseudonocardia</taxon>
    </lineage>
</organism>
<keyword evidence="2 6" id="KW-0547">Nucleotide-binding</keyword>
<feature type="region of interest" description="Disordered" evidence="7">
    <location>
        <begin position="495"/>
        <end position="696"/>
    </location>
</feature>
<dbReference type="Pfam" id="PF00012">
    <property type="entry name" value="HSP70"/>
    <property type="match status" value="2"/>
</dbReference>
<dbReference type="PROSITE" id="PS01036">
    <property type="entry name" value="HSP70_3"/>
    <property type="match status" value="1"/>
</dbReference>
<name>A0ABX1SFI4_9PSEU</name>
<dbReference type="Proteomes" id="UP000820669">
    <property type="component" value="Unassembled WGS sequence"/>
</dbReference>
<evidence type="ECO:0000256" key="6">
    <source>
        <dbReference type="RuleBase" id="RU003322"/>
    </source>
</evidence>
<evidence type="ECO:0000256" key="7">
    <source>
        <dbReference type="SAM" id="MobiDB-lite"/>
    </source>
</evidence>
<evidence type="ECO:0000256" key="4">
    <source>
        <dbReference type="ARBA" id="ARBA00023016"/>
    </source>
</evidence>
<keyword evidence="4" id="KW-0346">Stress response</keyword>
<dbReference type="InterPro" id="IPR013126">
    <property type="entry name" value="Hsp_70_fam"/>
</dbReference>